<dbReference type="InterPro" id="IPR052339">
    <property type="entry name" value="Fe-S_Maturation_MIP18"/>
</dbReference>
<dbReference type="PANTHER" id="PTHR42831">
    <property type="entry name" value="FE-S PROTEIN MATURATION AUXILIARY FACTOR YITW"/>
    <property type="match status" value="1"/>
</dbReference>
<dbReference type="EMBL" id="FQVW01000021">
    <property type="protein sequence ID" value="SHG22815.1"/>
    <property type="molecule type" value="Genomic_DNA"/>
</dbReference>
<protein>
    <submittedName>
        <fullName evidence="2">Metal-sulfur cluster biosynthetic enzyme</fullName>
    </submittedName>
</protein>
<evidence type="ECO:0000313" key="2">
    <source>
        <dbReference type="EMBL" id="SHG22815.1"/>
    </source>
</evidence>
<dbReference type="OrthoDB" id="9805360at2"/>
<reference evidence="2 3" key="1">
    <citation type="submission" date="2016-11" db="EMBL/GenBank/DDBJ databases">
        <authorList>
            <person name="Jaros S."/>
            <person name="Januszkiewicz K."/>
            <person name="Wedrychowicz H."/>
        </authorList>
    </citation>
    <scope>NUCLEOTIDE SEQUENCE [LARGE SCALE GENOMIC DNA]</scope>
    <source>
        <strain evidence="2 3">IBRC-M 10683</strain>
    </source>
</reference>
<dbReference type="STRING" id="930117.SAMN05216225_102133"/>
<organism evidence="2 3">
    <name type="scientific">Ornithinibacillus halophilus</name>
    <dbReference type="NCBI Taxonomy" id="930117"/>
    <lineage>
        <taxon>Bacteria</taxon>
        <taxon>Bacillati</taxon>
        <taxon>Bacillota</taxon>
        <taxon>Bacilli</taxon>
        <taxon>Bacillales</taxon>
        <taxon>Bacillaceae</taxon>
        <taxon>Ornithinibacillus</taxon>
    </lineage>
</organism>
<dbReference type="InterPro" id="IPR002744">
    <property type="entry name" value="MIP18-like"/>
</dbReference>
<proteinExistence type="predicted"/>
<dbReference type="SUPFAM" id="SSF117916">
    <property type="entry name" value="Fe-S cluster assembly (FSCA) domain-like"/>
    <property type="match status" value="1"/>
</dbReference>
<sequence>MSLENKVGAALFEVIDPELGVNIMDLGLVYGIEADEDNNVVITMTLTTPGCPMHDSIKNGVTYRVKQIEEVHEVEVNIIWEPAWSPAKMSDKAKAMLGFA</sequence>
<dbReference type="InterPro" id="IPR034904">
    <property type="entry name" value="FSCA_dom_sf"/>
</dbReference>
<name>A0A1M5I3D1_9BACI</name>
<dbReference type="Proteomes" id="UP000183988">
    <property type="component" value="Unassembled WGS sequence"/>
</dbReference>
<dbReference type="PANTHER" id="PTHR42831:SF1">
    <property type="entry name" value="FE-S PROTEIN MATURATION AUXILIARY FACTOR YITW"/>
    <property type="match status" value="1"/>
</dbReference>
<dbReference type="Pfam" id="PF01883">
    <property type="entry name" value="FeS_assembly_P"/>
    <property type="match status" value="1"/>
</dbReference>
<evidence type="ECO:0000313" key="3">
    <source>
        <dbReference type="Proteomes" id="UP000183988"/>
    </source>
</evidence>
<dbReference type="RefSeq" id="WP_072890489.1">
    <property type="nucleotide sequence ID" value="NZ_FQVW01000021.1"/>
</dbReference>
<dbReference type="Gene3D" id="3.30.300.130">
    <property type="entry name" value="Fe-S cluster assembly (FSCA)"/>
    <property type="match status" value="1"/>
</dbReference>
<gene>
    <name evidence="2" type="ORF">SAMN05216225_102133</name>
</gene>
<accession>A0A1M5I3D1</accession>
<keyword evidence="3" id="KW-1185">Reference proteome</keyword>
<evidence type="ECO:0000259" key="1">
    <source>
        <dbReference type="Pfam" id="PF01883"/>
    </source>
</evidence>
<feature type="domain" description="MIP18 family-like" evidence="1">
    <location>
        <begin position="6"/>
        <end position="76"/>
    </location>
</feature>
<dbReference type="AlphaFoldDB" id="A0A1M5I3D1"/>